<evidence type="ECO:0000313" key="1">
    <source>
        <dbReference type="EMBL" id="UOQ45036.1"/>
    </source>
</evidence>
<organism evidence="1 2">
    <name type="scientific">Halobacillus salinarum</name>
    <dbReference type="NCBI Taxonomy" id="2932257"/>
    <lineage>
        <taxon>Bacteria</taxon>
        <taxon>Bacillati</taxon>
        <taxon>Bacillota</taxon>
        <taxon>Bacilli</taxon>
        <taxon>Bacillales</taxon>
        <taxon>Bacillaceae</taxon>
        <taxon>Halobacillus</taxon>
    </lineage>
</organism>
<gene>
    <name evidence="1" type="ORF">MUN89_03525</name>
</gene>
<dbReference type="Proteomes" id="UP000831787">
    <property type="component" value="Chromosome"/>
</dbReference>
<dbReference type="RefSeq" id="WP_244711461.1">
    <property type="nucleotide sequence ID" value="NZ_CP095073.1"/>
</dbReference>
<dbReference type="EMBL" id="CP095073">
    <property type="protein sequence ID" value="UOQ45036.1"/>
    <property type="molecule type" value="Genomic_DNA"/>
</dbReference>
<accession>A0ABY4EKP1</accession>
<keyword evidence="2" id="KW-1185">Reference proteome</keyword>
<name>A0ABY4EKP1_9BACI</name>
<protein>
    <submittedName>
        <fullName evidence="1">Uncharacterized protein</fullName>
    </submittedName>
</protein>
<evidence type="ECO:0000313" key="2">
    <source>
        <dbReference type="Proteomes" id="UP000831787"/>
    </source>
</evidence>
<sequence>MVTSLLLLSLTVFLMFLFLYAGDKLLTLSRAGRQNVPQSIQPVQLEMDHSPE</sequence>
<proteinExistence type="predicted"/>
<reference evidence="1 2" key="1">
    <citation type="submission" date="2022-04" db="EMBL/GenBank/DDBJ databases">
        <title>Halobacillus sp. isolated from saltern.</title>
        <authorList>
            <person name="Won M."/>
            <person name="Lee C.-M."/>
            <person name="Woen H.-Y."/>
            <person name="Kwon S.-W."/>
        </authorList>
    </citation>
    <scope>NUCLEOTIDE SEQUENCE [LARGE SCALE GENOMIC DNA]</scope>
    <source>
        <strain evidence="1 2">SSBR10-3</strain>
    </source>
</reference>